<organism evidence="3 4">
    <name type="scientific">Candidatus Nitrospira kreftii</name>
    <dbReference type="NCBI Taxonomy" id="2652173"/>
    <lineage>
        <taxon>Bacteria</taxon>
        <taxon>Pseudomonadati</taxon>
        <taxon>Nitrospirota</taxon>
        <taxon>Nitrospiria</taxon>
        <taxon>Nitrospirales</taxon>
        <taxon>Nitrospiraceae</taxon>
        <taxon>Nitrospira</taxon>
    </lineage>
</organism>
<gene>
    <name evidence="3" type="ORF">Nkreftii_004028</name>
</gene>
<feature type="compositionally biased region" description="Basic and acidic residues" evidence="2">
    <location>
        <begin position="1"/>
        <end position="13"/>
    </location>
</feature>
<dbReference type="EMBL" id="CP047423">
    <property type="protein sequence ID" value="QPD06254.1"/>
    <property type="molecule type" value="Genomic_DNA"/>
</dbReference>
<protein>
    <recommendedName>
        <fullName evidence="5">Polymer-forming cytoskeletal protein</fullName>
    </recommendedName>
</protein>
<evidence type="ECO:0000256" key="2">
    <source>
        <dbReference type="SAM" id="MobiDB-lite"/>
    </source>
</evidence>
<dbReference type="PANTHER" id="PTHR35024">
    <property type="entry name" value="HYPOTHETICAL CYTOSOLIC PROTEIN"/>
    <property type="match status" value="1"/>
</dbReference>
<accession>A0A7S8J299</accession>
<name>A0A7S8J299_9BACT</name>
<evidence type="ECO:0008006" key="5">
    <source>
        <dbReference type="Google" id="ProtNLM"/>
    </source>
</evidence>
<dbReference type="PANTHER" id="PTHR35024:SF4">
    <property type="entry name" value="POLYMER-FORMING CYTOSKELETAL PROTEIN"/>
    <property type="match status" value="1"/>
</dbReference>
<dbReference type="Pfam" id="PF04519">
    <property type="entry name" value="Bactofilin"/>
    <property type="match status" value="1"/>
</dbReference>
<evidence type="ECO:0000256" key="1">
    <source>
        <dbReference type="ARBA" id="ARBA00044755"/>
    </source>
</evidence>
<evidence type="ECO:0000313" key="4">
    <source>
        <dbReference type="Proteomes" id="UP000593737"/>
    </source>
</evidence>
<dbReference type="InterPro" id="IPR007607">
    <property type="entry name" value="BacA/B"/>
</dbReference>
<evidence type="ECO:0000313" key="3">
    <source>
        <dbReference type="EMBL" id="QPD06254.1"/>
    </source>
</evidence>
<proteinExistence type="inferred from homology"/>
<sequence length="163" mass="17362">MWKEKQDGRRSDEVDLDGPGGSFESTRSDPGQDISAFVGKGVVFKGTITYHGTVRIDGTLDGEIHTEGVLLVGEEAVITAKVTAGTIVCKGKITGDIHAKDKMKLRAPAMINGGVTTPMLSMEDGVFFNGTLEMEQPVHSVQRETVLHPVGPTGDTPLRKVSA</sequence>
<comment type="similarity">
    <text evidence="1">Belongs to the bactofilin family.</text>
</comment>
<dbReference type="Proteomes" id="UP000593737">
    <property type="component" value="Chromosome"/>
</dbReference>
<dbReference type="AlphaFoldDB" id="A0A7S8J299"/>
<dbReference type="KEGG" id="nkf:Nkreftii_004028"/>
<reference evidence="3 4" key="1">
    <citation type="journal article" date="2020" name="ISME J.">
        <title>Enrichment and physiological characterization of a novel comammox Nitrospira indicates ammonium inhibition of complete nitrification.</title>
        <authorList>
            <person name="Sakoula D."/>
            <person name="Koch H."/>
            <person name="Frank J."/>
            <person name="Jetten M.S.M."/>
            <person name="van Kessel M.A.H.J."/>
            <person name="Lucker S."/>
        </authorList>
    </citation>
    <scope>NUCLEOTIDE SEQUENCE [LARGE SCALE GENOMIC DNA]</scope>
    <source>
        <strain evidence="3">Comreactor17</strain>
    </source>
</reference>
<feature type="region of interest" description="Disordered" evidence="2">
    <location>
        <begin position="1"/>
        <end position="32"/>
    </location>
</feature>